<reference evidence="5 6" key="1">
    <citation type="submission" date="2015-07" db="EMBL/GenBank/DDBJ databases">
        <title>High-quality genome of monoxenous trypanosomatid Leptomonas pyrrhocoris.</title>
        <authorList>
            <person name="Flegontov P."/>
            <person name="Butenko A."/>
            <person name="Firsov S."/>
            <person name="Vlcek C."/>
            <person name="Logacheva M.D."/>
            <person name="Field M."/>
            <person name="Filatov D."/>
            <person name="Flegontova O."/>
            <person name="Gerasimov E."/>
            <person name="Jackson A.P."/>
            <person name="Kelly S."/>
            <person name="Opperdoes F."/>
            <person name="O'Reilly A."/>
            <person name="Votypka J."/>
            <person name="Yurchenko V."/>
            <person name="Lukes J."/>
        </authorList>
    </citation>
    <scope>NUCLEOTIDE SEQUENCE [LARGE SCALE GENOMIC DNA]</scope>
    <source>
        <strain evidence="5">H10</strain>
    </source>
</reference>
<dbReference type="GO" id="GO:0003676">
    <property type="term" value="F:nucleic acid binding"/>
    <property type="evidence" value="ECO:0007669"/>
    <property type="project" value="InterPro"/>
</dbReference>
<dbReference type="CDD" id="cd06127">
    <property type="entry name" value="DEDDh"/>
    <property type="match status" value="1"/>
</dbReference>
<dbReference type="RefSeq" id="XP_015663333.1">
    <property type="nucleotide sequence ID" value="XM_015797813.1"/>
</dbReference>
<sequence>MTKRHGTGQLETTPPRSAFAPCIKSLPSLLQDTIGYHPQAEYLAHASSTHAERSSSKRVACRPFSCVVIDLETTGFDPGRHTIVEVACAELRWNPPQPAVAVTTAVQTTTPASPSTCVPVAMANNDQYLPSSPNDSAVSFKGFWARGARTFHRYIRPRSRAALTAASTTVHGITWEKVKDCGEWPAAARDLVRFLHQIATDSGPLPSSPSLPTSALVSEGEGFVGCPQLLTVQLPPLVAHNASFDASFLERHLQLCGYRVVWDAHYPLTCSMRWSRQSYPHVAPNLNSICKFFCIQDAEERAAGFHGAMIDVVLTARLFLQLCHRWEESYSIDSD</sequence>
<name>A0A0N1J5B0_LEPPY</name>
<evidence type="ECO:0000259" key="4">
    <source>
        <dbReference type="SMART" id="SM00479"/>
    </source>
</evidence>
<evidence type="ECO:0000313" key="6">
    <source>
        <dbReference type="Proteomes" id="UP000037923"/>
    </source>
</evidence>
<keyword evidence="2" id="KW-0378">Hydrolase</keyword>
<gene>
    <name evidence="5" type="ORF">ABB37_01348</name>
</gene>
<evidence type="ECO:0000256" key="3">
    <source>
        <dbReference type="ARBA" id="ARBA00022839"/>
    </source>
</evidence>
<evidence type="ECO:0000256" key="2">
    <source>
        <dbReference type="ARBA" id="ARBA00022801"/>
    </source>
</evidence>
<dbReference type="GO" id="GO:0008408">
    <property type="term" value="F:3'-5' exonuclease activity"/>
    <property type="evidence" value="ECO:0007669"/>
    <property type="project" value="TreeGrafter"/>
</dbReference>
<dbReference type="InterPro" id="IPR036397">
    <property type="entry name" value="RNaseH_sf"/>
</dbReference>
<protein>
    <submittedName>
        <fullName evidence="5">Exonuclease-like proteinDNA polymerase III epsilon subunit-like exonuclease</fullName>
    </submittedName>
</protein>
<dbReference type="Gene3D" id="3.30.420.10">
    <property type="entry name" value="Ribonuclease H-like superfamily/Ribonuclease H"/>
    <property type="match status" value="1"/>
</dbReference>
<organism evidence="5 6">
    <name type="scientific">Leptomonas pyrrhocoris</name>
    <name type="common">Firebug parasite</name>
    <dbReference type="NCBI Taxonomy" id="157538"/>
    <lineage>
        <taxon>Eukaryota</taxon>
        <taxon>Discoba</taxon>
        <taxon>Euglenozoa</taxon>
        <taxon>Kinetoplastea</taxon>
        <taxon>Metakinetoplastina</taxon>
        <taxon>Trypanosomatida</taxon>
        <taxon>Trypanosomatidae</taxon>
        <taxon>Leishmaniinae</taxon>
        <taxon>Leptomonas</taxon>
    </lineage>
</organism>
<evidence type="ECO:0000256" key="1">
    <source>
        <dbReference type="ARBA" id="ARBA00022722"/>
    </source>
</evidence>
<feature type="domain" description="Exonuclease" evidence="4">
    <location>
        <begin position="65"/>
        <end position="328"/>
    </location>
</feature>
<dbReference type="OrthoDB" id="242056at2759"/>
<dbReference type="InterPro" id="IPR012337">
    <property type="entry name" value="RNaseH-like_sf"/>
</dbReference>
<dbReference type="GeneID" id="26901643"/>
<dbReference type="VEuPathDB" id="TriTrypDB:LpyrH10_02_3220"/>
<dbReference type="PANTHER" id="PTHR30231">
    <property type="entry name" value="DNA POLYMERASE III SUBUNIT EPSILON"/>
    <property type="match status" value="1"/>
</dbReference>
<dbReference type="SMART" id="SM00479">
    <property type="entry name" value="EXOIII"/>
    <property type="match status" value="1"/>
</dbReference>
<keyword evidence="6" id="KW-1185">Reference proteome</keyword>
<dbReference type="PANTHER" id="PTHR30231:SF4">
    <property type="entry name" value="PROTEIN NEN2"/>
    <property type="match status" value="1"/>
</dbReference>
<dbReference type="OMA" id="AVHGITW"/>
<dbReference type="Proteomes" id="UP000037923">
    <property type="component" value="Unassembled WGS sequence"/>
</dbReference>
<dbReference type="RefSeq" id="XP_015663334.1">
    <property type="nucleotide sequence ID" value="XM_015797814.1"/>
</dbReference>
<dbReference type="EMBL" id="LGTL01000002">
    <property type="protein sequence ID" value="KPA84894.1"/>
    <property type="molecule type" value="Genomic_DNA"/>
</dbReference>
<keyword evidence="1" id="KW-0540">Nuclease</keyword>
<dbReference type="EMBL" id="LGTL01000002">
    <property type="protein sequence ID" value="KPA84895.1"/>
    <property type="molecule type" value="Genomic_DNA"/>
</dbReference>
<accession>A0A0N1J5B0</accession>
<dbReference type="SUPFAM" id="SSF53098">
    <property type="entry name" value="Ribonuclease H-like"/>
    <property type="match status" value="1"/>
</dbReference>
<keyword evidence="3 5" id="KW-0269">Exonuclease</keyword>
<comment type="caution">
    <text evidence="5">The sequence shown here is derived from an EMBL/GenBank/DDBJ whole genome shotgun (WGS) entry which is preliminary data.</text>
</comment>
<proteinExistence type="predicted"/>
<dbReference type="InterPro" id="IPR013520">
    <property type="entry name" value="Ribonucl_H"/>
</dbReference>
<dbReference type="AlphaFoldDB" id="A0A0N1J5B0"/>
<evidence type="ECO:0000313" key="5">
    <source>
        <dbReference type="EMBL" id="KPA84894.1"/>
    </source>
</evidence>